<protein>
    <submittedName>
        <fullName evidence="2">Uncharacterized protein</fullName>
    </submittedName>
</protein>
<dbReference type="EMBL" id="JAHYIQ010000001">
    <property type="protein sequence ID" value="KAK1136137.1"/>
    <property type="molecule type" value="Genomic_DNA"/>
</dbReference>
<proteinExistence type="predicted"/>
<evidence type="ECO:0000313" key="2">
    <source>
        <dbReference type="EMBL" id="KAK1136137.1"/>
    </source>
</evidence>
<evidence type="ECO:0000256" key="1">
    <source>
        <dbReference type="SAM" id="MobiDB-lite"/>
    </source>
</evidence>
<evidence type="ECO:0000313" key="3">
    <source>
        <dbReference type="Proteomes" id="UP001177670"/>
    </source>
</evidence>
<keyword evidence="3" id="KW-1185">Reference proteome</keyword>
<sequence length="131" mass="15024">MSTECLQTILQPTPSTKVERDERSPGDDQFTNPWRGQRCSDALAKSEFFSGGRDVTVRLQWSISEVQLNRRKRIQRHEQKSRDARFDQPCAPDTDFVDRLVQLEASPLTGDTSYTLLVLFYPGSVVESFPR</sequence>
<accession>A0AA40GE23</accession>
<feature type="compositionally biased region" description="Basic and acidic residues" evidence="1">
    <location>
        <begin position="17"/>
        <end position="26"/>
    </location>
</feature>
<comment type="caution">
    <text evidence="2">The sequence shown here is derived from an EMBL/GenBank/DDBJ whole genome shotgun (WGS) entry which is preliminary data.</text>
</comment>
<dbReference type="AlphaFoldDB" id="A0AA40GE23"/>
<organism evidence="2 3">
    <name type="scientific">Melipona bicolor</name>
    <dbReference type="NCBI Taxonomy" id="60889"/>
    <lineage>
        <taxon>Eukaryota</taxon>
        <taxon>Metazoa</taxon>
        <taxon>Ecdysozoa</taxon>
        <taxon>Arthropoda</taxon>
        <taxon>Hexapoda</taxon>
        <taxon>Insecta</taxon>
        <taxon>Pterygota</taxon>
        <taxon>Neoptera</taxon>
        <taxon>Endopterygota</taxon>
        <taxon>Hymenoptera</taxon>
        <taxon>Apocrita</taxon>
        <taxon>Aculeata</taxon>
        <taxon>Apoidea</taxon>
        <taxon>Anthophila</taxon>
        <taxon>Apidae</taxon>
        <taxon>Melipona</taxon>
    </lineage>
</organism>
<feature type="compositionally biased region" description="Polar residues" evidence="1">
    <location>
        <begin position="1"/>
        <end position="16"/>
    </location>
</feature>
<reference evidence="2" key="1">
    <citation type="submission" date="2021-10" db="EMBL/GenBank/DDBJ databases">
        <title>Melipona bicolor Genome sequencing and assembly.</title>
        <authorList>
            <person name="Araujo N.S."/>
            <person name="Arias M.C."/>
        </authorList>
    </citation>
    <scope>NUCLEOTIDE SEQUENCE</scope>
    <source>
        <strain evidence="2">USP_2M_L1-L4_2017</strain>
        <tissue evidence="2">Whole body</tissue>
    </source>
</reference>
<feature type="region of interest" description="Disordered" evidence="1">
    <location>
        <begin position="1"/>
        <end position="36"/>
    </location>
</feature>
<gene>
    <name evidence="2" type="ORF">K0M31_000704</name>
</gene>
<dbReference type="Proteomes" id="UP001177670">
    <property type="component" value="Unassembled WGS sequence"/>
</dbReference>
<name>A0AA40GE23_9HYME</name>